<gene>
    <name evidence="2" type="ORF">MNBD_PLANCTO02-3404</name>
</gene>
<sequence length="444" mass="50536">MTLLPCRNKTASLLCSLFLLLVVSPLLGEDPVPRNPSLRYWKGNLHTHSLWSDGNDFPEMIAEWYRVKGYNFLALSDHNILSEGVFWRSQKLIKKRGGKDALKKYRNRFGKEWVETRGKEGTDKQEVRLKPLNEFRALLEERGKFIMIPSEEISDSSQGKPLHMNVTNIKKIIAPVKGATMRETLTIQLRAVELQSKETGREMMLHLNHPNFYYAVTAEDIAHVVEDRFYEVYNGHPGVNHLGDHVHHSIEHMWDIANTIRLGQLGAAPLYGIGTDDSHYYHGYSGKKGSRPGRGWVMVRSRYLTPEHLIKAMKRGDFYASSGVSLDDVQYDKKAKKLSLKIQAKKGVTYTTQFIGTTTNFDKKTTPQKDKKGKTISPKYSADVGRILATVKGGTPSYKLKGDELYVRAVVTSSENHPDPSFKKQKTQAWVQPVGWEKYVTKKK</sequence>
<name>A0A3B1E1U7_9ZZZZ</name>
<organism evidence="2">
    <name type="scientific">hydrothermal vent metagenome</name>
    <dbReference type="NCBI Taxonomy" id="652676"/>
    <lineage>
        <taxon>unclassified sequences</taxon>
        <taxon>metagenomes</taxon>
        <taxon>ecological metagenomes</taxon>
    </lineage>
</organism>
<dbReference type="InterPro" id="IPR052018">
    <property type="entry name" value="PHP_domain"/>
</dbReference>
<reference evidence="2" key="1">
    <citation type="submission" date="2018-06" db="EMBL/GenBank/DDBJ databases">
        <authorList>
            <person name="Zhirakovskaya E."/>
        </authorList>
    </citation>
    <scope>NUCLEOTIDE SEQUENCE</scope>
</reference>
<dbReference type="SMART" id="SM00481">
    <property type="entry name" value="POLIIIAc"/>
    <property type="match status" value="1"/>
</dbReference>
<dbReference type="GO" id="GO:0004534">
    <property type="term" value="F:5'-3' RNA exonuclease activity"/>
    <property type="evidence" value="ECO:0007669"/>
    <property type="project" value="TreeGrafter"/>
</dbReference>
<dbReference type="InterPro" id="IPR003141">
    <property type="entry name" value="Pol/His_phosphatase_N"/>
</dbReference>
<protein>
    <submittedName>
        <fullName evidence="2">DNA synthesis and replication</fullName>
    </submittedName>
</protein>
<feature type="domain" description="Polymerase/histidinol phosphatase N-terminal" evidence="1">
    <location>
        <begin position="43"/>
        <end position="139"/>
    </location>
</feature>
<dbReference type="PANTHER" id="PTHR42924">
    <property type="entry name" value="EXONUCLEASE"/>
    <property type="match status" value="1"/>
</dbReference>
<dbReference type="GO" id="GO:0035312">
    <property type="term" value="F:5'-3' DNA exonuclease activity"/>
    <property type="evidence" value="ECO:0007669"/>
    <property type="project" value="TreeGrafter"/>
</dbReference>
<dbReference type="AlphaFoldDB" id="A0A3B1E1U7"/>
<accession>A0A3B1E1U7</accession>
<dbReference type="InterPro" id="IPR016195">
    <property type="entry name" value="Pol/histidinol_Pase-like"/>
</dbReference>
<dbReference type="SUPFAM" id="SSF89550">
    <property type="entry name" value="PHP domain-like"/>
    <property type="match status" value="1"/>
</dbReference>
<evidence type="ECO:0000259" key="1">
    <source>
        <dbReference type="SMART" id="SM00481"/>
    </source>
</evidence>
<evidence type="ECO:0000313" key="2">
    <source>
        <dbReference type="EMBL" id="VAX39245.1"/>
    </source>
</evidence>
<proteinExistence type="predicted"/>
<dbReference type="EMBL" id="UOGL01000315">
    <property type="protein sequence ID" value="VAX39245.1"/>
    <property type="molecule type" value="Genomic_DNA"/>
</dbReference>
<dbReference type="Gene3D" id="3.20.20.140">
    <property type="entry name" value="Metal-dependent hydrolases"/>
    <property type="match status" value="1"/>
</dbReference>
<dbReference type="PANTHER" id="PTHR42924:SF11">
    <property type="entry name" value="POLYMERASE_HISTIDINOL PHOSPHATASE N-TERMINAL DOMAIN-CONTAINING PROTEIN"/>
    <property type="match status" value="1"/>
</dbReference>